<evidence type="ECO:0000313" key="1">
    <source>
        <dbReference type="EMBL" id="MED6205539.1"/>
    </source>
</evidence>
<keyword evidence="2" id="KW-1185">Reference proteome</keyword>
<reference evidence="1 2" key="1">
    <citation type="journal article" date="2023" name="Plants (Basel)">
        <title>Bridging the Gap: Combining Genomics and Transcriptomics Approaches to Understand Stylosanthes scabra, an Orphan Legume from the Brazilian Caatinga.</title>
        <authorList>
            <person name="Ferreira-Neto J.R.C."/>
            <person name="da Silva M.D."/>
            <person name="Binneck E."/>
            <person name="de Melo N.F."/>
            <person name="da Silva R.H."/>
            <person name="de Melo A.L.T.M."/>
            <person name="Pandolfi V."/>
            <person name="Bustamante F.O."/>
            <person name="Brasileiro-Vidal A.C."/>
            <person name="Benko-Iseppon A.M."/>
        </authorList>
    </citation>
    <scope>NUCLEOTIDE SEQUENCE [LARGE SCALE GENOMIC DNA]</scope>
    <source>
        <tissue evidence="1">Leaves</tissue>
    </source>
</reference>
<accession>A0ABU6Y6C1</accession>
<gene>
    <name evidence="1" type="ORF">PIB30_018526</name>
</gene>
<protein>
    <submittedName>
        <fullName evidence="1">Uncharacterized protein</fullName>
    </submittedName>
</protein>
<dbReference type="EMBL" id="JASCZI010241711">
    <property type="protein sequence ID" value="MED6205539.1"/>
    <property type="molecule type" value="Genomic_DNA"/>
</dbReference>
<dbReference type="Proteomes" id="UP001341840">
    <property type="component" value="Unassembled WGS sequence"/>
</dbReference>
<name>A0ABU6Y6C1_9FABA</name>
<comment type="caution">
    <text evidence="1">The sequence shown here is derived from an EMBL/GenBank/DDBJ whole genome shotgun (WGS) entry which is preliminary data.</text>
</comment>
<sequence length="111" mass="13306">MEALIRGLEMSIQFILEESIGTTEEVIFITAEMSFIKWKMGETTHAWRCIFDRNRFNNLMQQWENLTFIWSKEKDFFFVNKWKEGTTMLPDYVVIWNHVHSPMSAFICRAS</sequence>
<proteinExistence type="predicted"/>
<organism evidence="1 2">
    <name type="scientific">Stylosanthes scabra</name>
    <dbReference type="NCBI Taxonomy" id="79078"/>
    <lineage>
        <taxon>Eukaryota</taxon>
        <taxon>Viridiplantae</taxon>
        <taxon>Streptophyta</taxon>
        <taxon>Embryophyta</taxon>
        <taxon>Tracheophyta</taxon>
        <taxon>Spermatophyta</taxon>
        <taxon>Magnoliopsida</taxon>
        <taxon>eudicotyledons</taxon>
        <taxon>Gunneridae</taxon>
        <taxon>Pentapetalae</taxon>
        <taxon>rosids</taxon>
        <taxon>fabids</taxon>
        <taxon>Fabales</taxon>
        <taxon>Fabaceae</taxon>
        <taxon>Papilionoideae</taxon>
        <taxon>50 kb inversion clade</taxon>
        <taxon>dalbergioids sensu lato</taxon>
        <taxon>Dalbergieae</taxon>
        <taxon>Pterocarpus clade</taxon>
        <taxon>Stylosanthes</taxon>
    </lineage>
</organism>
<evidence type="ECO:0000313" key="2">
    <source>
        <dbReference type="Proteomes" id="UP001341840"/>
    </source>
</evidence>